<evidence type="ECO:0000313" key="2">
    <source>
        <dbReference type="EMBL" id="CZR50470.1"/>
    </source>
</evidence>
<evidence type="ECO:0000259" key="1">
    <source>
        <dbReference type="Pfam" id="PF06985"/>
    </source>
</evidence>
<dbReference type="InterPro" id="IPR010730">
    <property type="entry name" value="HET"/>
</dbReference>
<evidence type="ECO:0000313" key="3">
    <source>
        <dbReference type="Proteomes" id="UP000184330"/>
    </source>
</evidence>
<dbReference type="EMBL" id="FJOG01000001">
    <property type="protein sequence ID" value="CZR50470.1"/>
    <property type="molecule type" value="Genomic_DNA"/>
</dbReference>
<proteinExistence type="predicted"/>
<keyword evidence="3" id="KW-1185">Reference proteome</keyword>
<dbReference type="Pfam" id="PF06985">
    <property type="entry name" value="HET"/>
    <property type="match status" value="1"/>
</dbReference>
<organism evidence="2 3">
    <name type="scientific">Phialocephala subalpina</name>
    <dbReference type="NCBI Taxonomy" id="576137"/>
    <lineage>
        <taxon>Eukaryota</taxon>
        <taxon>Fungi</taxon>
        <taxon>Dikarya</taxon>
        <taxon>Ascomycota</taxon>
        <taxon>Pezizomycotina</taxon>
        <taxon>Leotiomycetes</taxon>
        <taxon>Helotiales</taxon>
        <taxon>Mollisiaceae</taxon>
        <taxon>Phialocephala</taxon>
        <taxon>Phialocephala fortinii species complex</taxon>
    </lineage>
</organism>
<protein>
    <recommendedName>
        <fullName evidence="1">Heterokaryon incompatibility domain-containing protein</fullName>
    </recommendedName>
</protein>
<reference evidence="2 3" key="1">
    <citation type="submission" date="2016-03" db="EMBL/GenBank/DDBJ databases">
        <authorList>
            <person name="Ploux O."/>
        </authorList>
    </citation>
    <scope>NUCLEOTIDE SEQUENCE [LARGE SCALE GENOMIC DNA]</scope>
    <source>
        <strain evidence="2 3">UAMH 11012</strain>
    </source>
</reference>
<sequence>MKETLQDACEPCMGVVLEPPDEICDACGKMTLGALLKSPSISLRHNYGGLDQMDWIKAVVSNSPITLKISEIKSNEARCPVCSLIQRQLVKQPMPMPAGSCIQVYKCEDLKGGLENLWMYFPESDKPAVKLTLFAEEGTFASRHIPYRPVADPRSDKSIQNIKDWITTCNKSHPRCWYSISGAKIKHTSPLPTRVIDVGNSTGTVRLVNSDEMAAQYVALSHCWGGSSHCRTTKACLKQRENALKIMELPKTVQDAVFIVRKLGLRYLWVDSLCIIQDDEDDWLREAGRMAAVYEGAYLTIAASSSADGSGGLFVCRKPQELVRLPCQKDDGAKGHMYLGIADEDAAQRMFQGPLNSRAWVLQEHLFSRRTIHFAEDQMYWECDKFLMGQDRSDPRSILELEIPTRSLLCCMLGDFLGPGRMPHLVKVPPQEPFSRADYYSWWANTIRYFSKCGLTKFSDKLPALLSLSMELGKLTGDEYHEGHWHSLAGTPLFVSSLLWHAENGDYLKKPPLFRAPSWSWAALDGSLDFADMHVHSLAHIFHPKDTDLELLKVQFYQPIGLPPRKALLLSAVLIRASKIIYCSEPQVKEYDKCMACEKAVRQTCIRISGKNGKEIEGAFTFDLVDVQPSNFWLLPTYSRWTDPGRPAPIHYALLVSEVPNQRTSGIVFERVGVGHIEDARIVYDRSRQFVVLI</sequence>
<dbReference type="STRING" id="576137.A0A1L7WCH7"/>
<accession>A0A1L7WCH7</accession>
<dbReference type="PANTHER" id="PTHR33112:SF10">
    <property type="entry name" value="TOL"/>
    <property type="match status" value="1"/>
</dbReference>
<name>A0A1L7WCH7_9HELO</name>
<gene>
    <name evidence="2" type="ORF">PAC_00343</name>
</gene>
<dbReference type="OrthoDB" id="5125733at2759"/>
<dbReference type="Proteomes" id="UP000184330">
    <property type="component" value="Unassembled WGS sequence"/>
</dbReference>
<dbReference type="PANTHER" id="PTHR33112">
    <property type="entry name" value="DOMAIN PROTEIN, PUTATIVE-RELATED"/>
    <property type="match status" value="1"/>
</dbReference>
<feature type="domain" description="Heterokaryon incompatibility" evidence="1">
    <location>
        <begin position="217"/>
        <end position="364"/>
    </location>
</feature>
<dbReference type="AlphaFoldDB" id="A0A1L7WCH7"/>